<evidence type="ECO:0000313" key="11">
    <source>
        <dbReference type="RefSeq" id="XP_032811492.1"/>
    </source>
</evidence>
<evidence type="ECO:0000256" key="7">
    <source>
        <dbReference type="ARBA" id="ARBA00042605"/>
    </source>
</evidence>
<sequence length="349" mass="35602">MDGVPATPLHQQTPLRESPRLSAVAGVDVLLKLENAQPGGGSFKIRGVGLLCQRASALWHAAGGLGGGLGGGGLGGGLHFVCSSGGNAGMATAYAARRLGGRSTVFVPRSTASSTRERLQEEGASVQVVGDAWDETNVHALRVATEGGDGCCYVHPFDDPLLWEGHASLVHELKATLAAGSKPGAVVVSVGGGGLLCGVVRGLREVGGWGDVPVIAVETEGAHSLHAALSAGELVTLPAITSVAKTLGAKRVAEQAFTLAREHVVFSEVVSDRDAIDAVQRFLDDERMLVEPACGAALAAVYSGAVRRLVAEGRLGPLPGPVVAVVCGGSGVTLGQLREWREQLGMGPE</sequence>
<keyword evidence="10" id="KW-1185">Reference proteome</keyword>
<dbReference type="Proteomes" id="UP001318040">
    <property type="component" value="Chromosome 1"/>
</dbReference>
<gene>
    <name evidence="11" type="primary">LOC116942990</name>
</gene>
<evidence type="ECO:0000256" key="5">
    <source>
        <dbReference type="ARBA" id="ARBA00023239"/>
    </source>
</evidence>
<dbReference type="InterPro" id="IPR036052">
    <property type="entry name" value="TrpB-like_PALP_sf"/>
</dbReference>
<dbReference type="GO" id="GO:0006565">
    <property type="term" value="P:L-serine catabolic process"/>
    <property type="evidence" value="ECO:0007669"/>
    <property type="project" value="TreeGrafter"/>
</dbReference>
<comment type="cofactor">
    <cofactor evidence="1">
        <name>pyridoxal 5'-phosphate</name>
        <dbReference type="ChEBI" id="CHEBI:597326"/>
    </cofactor>
</comment>
<evidence type="ECO:0000256" key="2">
    <source>
        <dbReference type="ARBA" id="ARBA00010869"/>
    </source>
</evidence>
<dbReference type="GO" id="GO:0004794">
    <property type="term" value="F:threonine deaminase activity"/>
    <property type="evidence" value="ECO:0007669"/>
    <property type="project" value="TreeGrafter"/>
</dbReference>
<dbReference type="InterPro" id="IPR001926">
    <property type="entry name" value="TrpB-like_PALP"/>
</dbReference>
<dbReference type="GO" id="GO:0030170">
    <property type="term" value="F:pyridoxal phosphate binding"/>
    <property type="evidence" value="ECO:0007669"/>
    <property type="project" value="InterPro"/>
</dbReference>
<evidence type="ECO:0000256" key="3">
    <source>
        <dbReference type="ARBA" id="ARBA00012093"/>
    </source>
</evidence>
<evidence type="ECO:0000256" key="6">
    <source>
        <dbReference type="ARBA" id="ARBA00041766"/>
    </source>
</evidence>
<protein>
    <recommendedName>
        <fullName evidence="3">L-serine ammonia-lyase</fullName>
        <ecNumber evidence="3">4.3.1.17</ecNumber>
    </recommendedName>
    <alternativeName>
        <fullName evidence="6">L-serine deaminase</fullName>
    </alternativeName>
    <alternativeName>
        <fullName evidence="7">L-threonine dehydratase</fullName>
    </alternativeName>
</protein>
<dbReference type="PANTHER" id="PTHR48078">
    <property type="entry name" value="THREONINE DEHYDRATASE, MITOCHONDRIAL-RELATED"/>
    <property type="match status" value="1"/>
</dbReference>
<dbReference type="Pfam" id="PF00291">
    <property type="entry name" value="PALP"/>
    <property type="match status" value="1"/>
</dbReference>
<dbReference type="Gene3D" id="3.40.50.1100">
    <property type="match status" value="2"/>
</dbReference>
<organism evidence="10 11">
    <name type="scientific">Petromyzon marinus</name>
    <name type="common">Sea lamprey</name>
    <dbReference type="NCBI Taxonomy" id="7757"/>
    <lineage>
        <taxon>Eukaryota</taxon>
        <taxon>Metazoa</taxon>
        <taxon>Chordata</taxon>
        <taxon>Craniata</taxon>
        <taxon>Vertebrata</taxon>
        <taxon>Cyclostomata</taxon>
        <taxon>Hyperoartia</taxon>
        <taxon>Petromyzontiformes</taxon>
        <taxon>Petromyzontidae</taxon>
        <taxon>Petromyzon</taxon>
    </lineage>
</organism>
<dbReference type="InterPro" id="IPR050147">
    <property type="entry name" value="Ser/Thr_Dehydratase"/>
</dbReference>
<dbReference type="GeneID" id="116942990"/>
<evidence type="ECO:0000313" key="10">
    <source>
        <dbReference type="Proteomes" id="UP001318040"/>
    </source>
</evidence>
<evidence type="ECO:0000256" key="4">
    <source>
        <dbReference type="ARBA" id="ARBA00022898"/>
    </source>
</evidence>
<name>A0AAJ7WVM4_PETMA</name>
<proteinExistence type="inferred from homology"/>
<comment type="similarity">
    <text evidence="2">Belongs to the serine/threonine dehydratase family.</text>
</comment>
<dbReference type="InterPro" id="IPR000634">
    <property type="entry name" value="Ser/Thr_deHydtase_PyrdxlP-BS"/>
</dbReference>
<accession>A0AAJ7WVM4</accession>
<evidence type="ECO:0000256" key="8">
    <source>
        <dbReference type="ARBA" id="ARBA00049406"/>
    </source>
</evidence>
<evidence type="ECO:0000256" key="1">
    <source>
        <dbReference type="ARBA" id="ARBA00001933"/>
    </source>
</evidence>
<dbReference type="GO" id="GO:0003941">
    <property type="term" value="F:L-serine ammonia-lyase activity"/>
    <property type="evidence" value="ECO:0007669"/>
    <property type="project" value="UniProtKB-EC"/>
</dbReference>
<keyword evidence="4" id="KW-0663">Pyridoxal phosphate</keyword>
<dbReference type="GO" id="GO:0009097">
    <property type="term" value="P:isoleucine biosynthetic process"/>
    <property type="evidence" value="ECO:0007669"/>
    <property type="project" value="TreeGrafter"/>
</dbReference>
<dbReference type="AlphaFoldDB" id="A0AAJ7WVM4"/>
<dbReference type="SUPFAM" id="SSF53686">
    <property type="entry name" value="Tryptophan synthase beta subunit-like PLP-dependent enzymes"/>
    <property type="match status" value="1"/>
</dbReference>
<dbReference type="PROSITE" id="PS00165">
    <property type="entry name" value="DEHYDRATASE_SER_THR"/>
    <property type="match status" value="1"/>
</dbReference>
<reference evidence="11" key="1">
    <citation type="submission" date="2025-08" db="UniProtKB">
        <authorList>
            <consortium name="RefSeq"/>
        </authorList>
    </citation>
    <scope>IDENTIFICATION</scope>
    <source>
        <tissue evidence="11">Sperm</tissue>
    </source>
</reference>
<dbReference type="RefSeq" id="XP_032811492.1">
    <property type="nucleotide sequence ID" value="XM_032955601.1"/>
</dbReference>
<dbReference type="GO" id="GO:0006567">
    <property type="term" value="P:L-threonine catabolic process"/>
    <property type="evidence" value="ECO:0007669"/>
    <property type="project" value="TreeGrafter"/>
</dbReference>
<dbReference type="PANTHER" id="PTHR48078:SF2">
    <property type="entry name" value="CATABOLIC L-SERINE_THREONINE DEHYDRATASE"/>
    <property type="match status" value="1"/>
</dbReference>
<comment type="catalytic activity">
    <reaction evidence="8">
        <text>L-serine = pyruvate + NH4(+)</text>
        <dbReference type="Rhea" id="RHEA:19169"/>
        <dbReference type="ChEBI" id="CHEBI:15361"/>
        <dbReference type="ChEBI" id="CHEBI:28938"/>
        <dbReference type="ChEBI" id="CHEBI:33384"/>
        <dbReference type="EC" id="4.3.1.17"/>
    </reaction>
</comment>
<evidence type="ECO:0000259" key="9">
    <source>
        <dbReference type="Pfam" id="PF00291"/>
    </source>
</evidence>
<feature type="domain" description="Tryptophan synthase beta chain-like PALP" evidence="9">
    <location>
        <begin position="8"/>
        <end position="328"/>
    </location>
</feature>
<dbReference type="KEGG" id="pmrn:116942990"/>
<dbReference type="EC" id="4.3.1.17" evidence="3"/>
<keyword evidence="5" id="KW-0456">Lyase</keyword>